<accession>A0A2N8HEU5</accession>
<evidence type="ECO:0000256" key="2">
    <source>
        <dbReference type="ARBA" id="ARBA00004236"/>
    </source>
</evidence>
<proteinExistence type="inferred from homology"/>
<dbReference type="OrthoDB" id="9786220at2"/>
<keyword evidence="4" id="KW-1003">Cell membrane</keyword>
<keyword evidence="7" id="KW-0812">Transmembrane</keyword>
<keyword evidence="6" id="KW-0175">Coiled coil</keyword>
<dbReference type="EMBL" id="PJKA01000006">
    <property type="protein sequence ID" value="PNC18779.1"/>
    <property type="molecule type" value="Genomic_DNA"/>
</dbReference>
<evidence type="ECO:0000256" key="6">
    <source>
        <dbReference type="SAM" id="Coils"/>
    </source>
</evidence>
<organism evidence="9 10">
    <name type="scientific">Akkermansia muciniphila</name>
    <dbReference type="NCBI Taxonomy" id="239935"/>
    <lineage>
        <taxon>Bacteria</taxon>
        <taxon>Pseudomonadati</taxon>
        <taxon>Verrucomicrobiota</taxon>
        <taxon>Verrucomicrobiia</taxon>
        <taxon>Verrucomicrobiales</taxon>
        <taxon>Akkermansiaceae</taxon>
        <taxon>Akkermansia</taxon>
    </lineage>
</organism>
<evidence type="ECO:0000256" key="5">
    <source>
        <dbReference type="ARBA" id="ARBA00023136"/>
    </source>
</evidence>
<protein>
    <submittedName>
        <fullName evidence="9">Flotillin</fullName>
    </submittedName>
</protein>
<evidence type="ECO:0000313" key="10">
    <source>
        <dbReference type="Proteomes" id="UP000236000"/>
    </source>
</evidence>
<reference evidence="9 10" key="1">
    <citation type="journal article" date="2017" name="BMC Genomics">
        <title>Genome sequencing of 39 Akkermansia muciniphila isolates reveals its population structure, genomic and functional diverisity, and global distribution in mammalian gut microbiotas.</title>
        <authorList>
            <person name="Guo X."/>
            <person name="Li S."/>
            <person name="Zhang J."/>
            <person name="Wu F."/>
            <person name="Li X."/>
            <person name="Wu D."/>
            <person name="Zhang M."/>
            <person name="Ou Z."/>
            <person name="Jie Z."/>
            <person name="Yan Q."/>
            <person name="Li P."/>
            <person name="Yi J."/>
            <person name="Peng Y."/>
        </authorList>
    </citation>
    <scope>NUCLEOTIDE SEQUENCE [LARGE SCALE GENOMIC DNA]</scope>
    <source>
        <strain evidence="9 10">GP24</strain>
    </source>
</reference>
<keyword evidence="7" id="KW-1133">Transmembrane helix</keyword>
<comment type="caution">
    <text evidence="9">The sequence shown here is derived from an EMBL/GenBank/DDBJ whole genome shotgun (WGS) entry which is preliminary data.</text>
</comment>
<feature type="coiled-coil region" evidence="6">
    <location>
        <begin position="251"/>
        <end position="299"/>
    </location>
</feature>
<dbReference type="Pfam" id="PF01145">
    <property type="entry name" value="Band_7"/>
    <property type="match status" value="1"/>
</dbReference>
<evidence type="ECO:0000256" key="1">
    <source>
        <dbReference type="ARBA" id="ARBA00004167"/>
    </source>
</evidence>
<dbReference type="PANTHER" id="PTHR13806">
    <property type="entry name" value="FLOTILLIN-RELATED"/>
    <property type="match status" value="1"/>
</dbReference>
<dbReference type="InterPro" id="IPR001107">
    <property type="entry name" value="Band_7"/>
</dbReference>
<feature type="domain" description="Band 7" evidence="8">
    <location>
        <begin position="23"/>
        <end position="192"/>
    </location>
</feature>
<dbReference type="PANTHER" id="PTHR13806:SF31">
    <property type="entry name" value="FLOTILLIN-LIKE PROTEIN 1-RELATED"/>
    <property type="match status" value="1"/>
</dbReference>
<evidence type="ECO:0000259" key="8">
    <source>
        <dbReference type="SMART" id="SM00244"/>
    </source>
</evidence>
<dbReference type="InterPro" id="IPR027705">
    <property type="entry name" value="Flotillin_fam"/>
</dbReference>
<sequence length="500" mass="53508">MDQIIPIAILVLFIILTASWLFSRYRMCPPDKILIVFGKVGTGQPAKCYHGGSTFVLPVLQSYSYLDLNPINIDVPLQGALSSQNIRVDVPSSFIVGISTLPEIMQNAAARLLGRSREEIRNLAAEIIMGQMRVVIASMTIEEINSDREKLIKGITEGVDVELHKVGLHLINANITDIQDASGYISALGKEAAARAINDATIKVAEETRRGEIGKAEAEKDQTVQVANARAIAIEGQNEAQIKIAESAAKLQVKQAEAKKLAEVAQKVQEAKTLEEAYEAEKEAEIKRAERERATQEANILVTARIEKSQREVQAQATAEVLKLEQEGKAQALLIQRKAEAEAIRQLAEGEAQATLLKKKAEGEGMEMVGRGEAAAIEAVLEGKARGFQQIVQAAGSSDAASSLLITEQLTKIVELQSGAIKGLKFDKVVVMGNGGDSSVGGFVQNLVKDTLPLHELGRSVGLELPAFLGKSTEEKKAPAAAAPAAAAQAATTATTVKLN</sequence>
<comment type="subcellular location">
    <subcellularLocation>
        <location evidence="2">Cell membrane</location>
    </subcellularLocation>
    <subcellularLocation>
        <location evidence="1">Membrane</location>
        <topology evidence="1">Single-pass membrane protein</topology>
    </subcellularLocation>
</comment>
<dbReference type="RefSeq" id="WP_102712417.1">
    <property type="nucleotide sequence ID" value="NZ_PJKA01000006.1"/>
</dbReference>
<evidence type="ECO:0000313" key="9">
    <source>
        <dbReference type="EMBL" id="PNC18779.1"/>
    </source>
</evidence>
<dbReference type="GO" id="GO:0005886">
    <property type="term" value="C:plasma membrane"/>
    <property type="evidence" value="ECO:0007669"/>
    <property type="project" value="UniProtKB-SubCell"/>
</dbReference>
<feature type="transmembrane region" description="Helical" evidence="7">
    <location>
        <begin position="6"/>
        <end position="23"/>
    </location>
</feature>
<dbReference type="Proteomes" id="UP000236000">
    <property type="component" value="Unassembled WGS sequence"/>
</dbReference>
<evidence type="ECO:0000256" key="3">
    <source>
        <dbReference type="ARBA" id="ARBA00007161"/>
    </source>
</evidence>
<evidence type="ECO:0000256" key="7">
    <source>
        <dbReference type="SAM" id="Phobius"/>
    </source>
</evidence>
<name>A0A2N8HEU5_9BACT</name>
<dbReference type="AlphaFoldDB" id="A0A2N8HEU5"/>
<comment type="similarity">
    <text evidence="3">Belongs to the band 7/mec-2 family. Flotillin subfamily.</text>
</comment>
<dbReference type="SMART" id="SM00244">
    <property type="entry name" value="PHB"/>
    <property type="match status" value="1"/>
</dbReference>
<evidence type="ECO:0000256" key="4">
    <source>
        <dbReference type="ARBA" id="ARBA00022475"/>
    </source>
</evidence>
<dbReference type="InterPro" id="IPR036013">
    <property type="entry name" value="Band_7/SPFH_dom_sf"/>
</dbReference>
<dbReference type="Gene3D" id="3.30.479.30">
    <property type="entry name" value="Band 7 domain"/>
    <property type="match status" value="1"/>
</dbReference>
<gene>
    <name evidence="9" type="ORF">CXU22_02995</name>
</gene>
<dbReference type="CDD" id="cd03399">
    <property type="entry name" value="SPFH_flotillin"/>
    <property type="match status" value="1"/>
</dbReference>
<dbReference type="SUPFAM" id="SSF117892">
    <property type="entry name" value="Band 7/SPFH domain"/>
    <property type="match status" value="1"/>
</dbReference>
<keyword evidence="5 7" id="KW-0472">Membrane</keyword>